<evidence type="ECO:0000256" key="2">
    <source>
        <dbReference type="ARBA" id="ARBA00004651"/>
    </source>
</evidence>
<evidence type="ECO:0000256" key="6">
    <source>
        <dbReference type="ARBA" id="ARBA00022741"/>
    </source>
</evidence>
<dbReference type="GO" id="GO:0000155">
    <property type="term" value="F:phosphorelay sensor kinase activity"/>
    <property type="evidence" value="ECO:0007669"/>
    <property type="project" value="InterPro"/>
</dbReference>
<dbReference type="Pfam" id="PF02518">
    <property type="entry name" value="HATPase_c"/>
    <property type="match status" value="1"/>
</dbReference>
<dbReference type="InterPro" id="IPR050980">
    <property type="entry name" value="2C_sensor_his_kinase"/>
</dbReference>
<dbReference type="Pfam" id="PF25323">
    <property type="entry name" value="6TM_PilS"/>
    <property type="match status" value="1"/>
</dbReference>
<dbReference type="OrthoDB" id="9785252at2"/>
<dbReference type="InterPro" id="IPR003661">
    <property type="entry name" value="HisK_dim/P_dom"/>
</dbReference>
<keyword evidence="7 11" id="KW-0418">Kinase</keyword>
<evidence type="ECO:0000256" key="1">
    <source>
        <dbReference type="ARBA" id="ARBA00000085"/>
    </source>
</evidence>
<dbReference type="InterPro" id="IPR005467">
    <property type="entry name" value="His_kinase_dom"/>
</dbReference>
<dbReference type="SMART" id="SM00387">
    <property type="entry name" value="HATPase_c"/>
    <property type="match status" value="1"/>
</dbReference>
<keyword evidence="6" id="KW-0547">Nucleotide-binding</keyword>
<proteinExistence type="predicted"/>
<dbReference type="CDD" id="cd00082">
    <property type="entry name" value="HisKA"/>
    <property type="match status" value="1"/>
</dbReference>
<feature type="transmembrane region" description="Helical" evidence="9">
    <location>
        <begin position="44"/>
        <end position="62"/>
    </location>
</feature>
<keyword evidence="9" id="KW-0812">Transmembrane</keyword>
<comment type="catalytic activity">
    <reaction evidence="1">
        <text>ATP + protein L-histidine = ADP + protein N-phospho-L-histidine.</text>
        <dbReference type="EC" id="2.7.13.3"/>
    </reaction>
</comment>
<dbReference type="Gene3D" id="1.10.287.130">
    <property type="match status" value="1"/>
</dbReference>
<evidence type="ECO:0000256" key="4">
    <source>
        <dbReference type="ARBA" id="ARBA00022475"/>
    </source>
</evidence>
<dbReference type="SUPFAM" id="SSF55874">
    <property type="entry name" value="ATPase domain of HSP90 chaperone/DNA topoisomerase II/histidine kinase"/>
    <property type="match status" value="1"/>
</dbReference>
<comment type="caution">
    <text evidence="11">The sequence shown here is derived from an EMBL/GenBank/DDBJ whole genome shotgun (WGS) entry which is preliminary data.</text>
</comment>
<keyword evidence="9" id="KW-1133">Transmembrane helix</keyword>
<evidence type="ECO:0000256" key="7">
    <source>
        <dbReference type="ARBA" id="ARBA00022777"/>
    </source>
</evidence>
<gene>
    <name evidence="11" type="ORF">XsacCFBP4641_15385</name>
</gene>
<dbReference type="SUPFAM" id="SSF47384">
    <property type="entry name" value="Homodimeric domain of signal transducing histidine kinase"/>
    <property type="match status" value="1"/>
</dbReference>
<keyword evidence="8" id="KW-0067">ATP-binding</keyword>
<feature type="transmembrane region" description="Helical" evidence="9">
    <location>
        <begin position="69"/>
        <end position="90"/>
    </location>
</feature>
<dbReference type="FunFam" id="1.10.287.130:FF:000121">
    <property type="entry name" value="Histidine kinase sensor protein"/>
    <property type="match status" value="1"/>
</dbReference>
<evidence type="ECO:0000313" key="11">
    <source>
        <dbReference type="EMBL" id="PPU81264.1"/>
    </source>
</evidence>
<feature type="transmembrane region" description="Helical" evidence="9">
    <location>
        <begin position="96"/>
        <end position="115"/>
    </location>
</feature>
<dbReference type="EC" id="2.7.13.3" evidence="3"/>
<dbReference type="Gene3D" id="3.30.565.10">
    <property type="entry name" value="Histidine kinase-like ATPase, C-terminal domain"/>
    <property type="match status" value="1"/>
</dbReference>
<reference evidence="11 12" key="1">
    <citation type="submission" date="2016-08" db="EMBL/GenBank/DDBJ databases">
        <authorList>
            <person name="Seilhamer J.J."/>
        </authorList>
    </citation>
    <scope>NUCLEOTIDE SEQUENCE [LARGE SCALE GENOMIC DNA]</scope>
    <source>
        <strain evidence="11 12">CFBP4641</strain>
    </source>
</reference>
<evidence type="ECO:0000256" key="8">
    <source>
        <dbReference type="ARBA" id="ARBA00022840"/>
    </source>
</evidence>
<dbReference type="STRING" id="56458.SB85_01115"/>
<dbReference type="AlphaFoldDB" id="A0A2P5Z1C9"/>
<dbReference type="Proteomes" id="UP000247346">
    <property type="component" value="Unassembled WGS sequence"/>
</dbReference>
<name>A0A2P5Z1C9_9XANT</name>
<sequence>MRSMDSTDASFLRTLCSLRWLATAGQAATILVATWPLQLPLPQAPLWAGVAVLALFNLYAQLRLRHADSAAPATAFGHILVDVTVLTWMVGWSGGIGNAFGSLFLVLIALAVLALPLRWALAVALACVAGYTVSAVFGLPLPHGPYRALDLQRWGMAANFLLSTVVVLVFSTRLAMAMRERERELALLRERFTRNEGIVALATHAASVAHELNTPLATMTLLTDDIAEQSTQPELREDLDTLRELLVQCRERVLALAAPAQRAGGQTVSLAQVLHQWQLVRPTVRLRRNDDAPLQLRMESAIGHLLQVLLNNAADAGERAGHPQVDLNVRVTGSELVGEVRDYGGGFDANQVGLPATLFRSGKPESMGVGLALSHATIERLGGELWTEPAPDHGARVGFRLPLLALETSA</sequence>
<keyword evidence="9" id="KW-0472">Membrane</keyword>
<evidence type="ECO:0000259" key="10">
    <source>
        <dbReference type="PROSITE" id="PS50109"/>
    </source>
</evidence>
<dbReference type="PROSITE" id="PS50109">
    <property type="entry name" value="HIS_KIN"/>
    <property type="match status" value="1"/>
</dbReference>
<protein>
    <recommendedName>
        <fullName evidence="3">histidine kinase</fullName>
        <ecNumber evidence="3">2.7.13.3</ecNumber>
    </recommendedName>
</protein>
<dbReference type="InterPro" id="IPR003594">
    <property type="entry name" value="HATPase_dom"/>
</dbReference>
<evidence type="ECO:0000256" key="9">
    <source>
        <dbReference type="SAM" id="Phobius"/>
    </source>
</evidence>
<keyword evidence="4" id="KW-1003">Cell membrane</keyword>
<feature type="domain" description="Histidine kinase" evidence="10">
    <location>
        <begin position="207"/>
        <end position="405"/>
    </location>
</feature>
<feature type="transmembrane region" description="Helical" evidence="9">
    <location>
        <begin position="122"/>
        <end position="142"/>
    </location>
</feature>
<dbReference type="PANTHER" id="PTHR44936:SF10">
    <property type="entry name" value="SENSOR PROTEIN RSTB"/>
    <property type="match status" value="1"/>
</dbReference>
<dbReference type="EMBL" id="MDEK01000014">
    <property type="protein sequence ID" value="PPU81264.1"/>
    <property type="molecule type" value="Genomic_DNA"/>
</dbReference>
<evidence type="ECO:0000313" key="12">
    <source>
        <dbReference type="Proteomes" id="UP000247346"/>
    </source>
</evidence>
<keyword evidence="5" id="KW-0808">Transferase</keyword>
<dbReference type="GO" id="GO:0005886">
    <property type="term" value="C:plasma membrane"/>
    <property type="evidence" value="ECO:0007669"/>
    <property type="project" value="UniProtKB-SubCell"/>
</dbReference>
<dbReference type="PANTHER" id="PTHR44936">
    <property type="entry name" value="SENSOR PROTEIN CREC"/>
    <property type="match status" value="1"/>
</dbReference>
<evidence type="ECO:0000256" key="3">
    <source>
        <dbReference type="ARBA" id="ARBA00012438"/>
    </source>
</evidence>
<dbReference type="GO" id="GO:0005524">
    <property type="term" value="F:ATP binding"/>
    <property type="evidence" value="ECO:0007669"/>
    <property type="project" value="UniProtKB-KW"/>
</dbReference>
<feature type="transmembrane region" description="Helical" evidence="9">
    <location>
        <begin position="20"/>
        <end position="38"/>
    </location>
</feature>
<evidence type="ECO:0000256" key="5">
    <source>
        <dbReference type="ARBA" id="ARBA00022679"/>
    </source>
</evidence>
<organism evidence="11 12">
    <name type="scientific">Xanthomonas sacchari</name>
    <dbReference type="NCBI Taxonomy" id="56458"/>
    <lineage>
        <taxon>Bacteria</taxon>
        <taxon>Pseudomonadati</taxon>
        <taxon>Pseudomonadota</taxon>
        <taxon>Gammaproteobacteria</taxon>
        <taxon>Lysobacterales</taxon>
        <taxon>Lysobacteraceae</taxon>
        <taxon>Xanthomonas</taxon>
    </lineage>
</organism>
<dbReference type="InterPro" id="IPR036097">
    <property type="entry name" value="HisK_dim/P_sf"/>
</dbReference>
<accession>A0A2P5Z1C9</accession>
<comment type="subcellular location">
    <subcellularLocation>
        <location evidence="2">Cell membrane</location>
        <topology evidence="2">Multi-pass membrane protein</topology>
    </subcellularLocation>
</comment>
<feature type="transmembrane region" description="Helical" evidence="9">
    <location>
        <begin position="154"/>
        <end position="175"/>
    </location>
</feature>
<dbReference type="InterPro" id="IPR036890">
    <property type="entry name" value="HATPase_C_sf"/>
</dbReference>